<name>A0A2P2M272_RHIMU</name>
<accession>A0A2P2M272</accession>
<dbReference type="AlphaFoldDB" id="A0A2P2M272"/>
<reference evidence="1" key="1">
    <citation type="submission" date="2018-02" db="EMBL/GenBank/DDBJ databases">
        <title>Rhizophora mucronata_Transcriptome.</title>
        <authorList>
            <person name="Meera S.P."/>
            <person name="Sreeshan A."/>
            <person name="Augustine A."/>
        </authorList>
    </citation>
    <scope>NUCLEOTIDE SEQUENCE</scope>
    <source>
        <tissue evidence="1">Leaf</tissue>
    </source>
</reference>
<evidence type="ECO:0000313" key="1">
    <source>
        <dbReference type="EMBL" id="MBX24326.1"/>
    </source>
</evidence>
<dbReference type="EMBL" id="GGEC01043842">
    <property type="protein sequence ID" value="MBX24326.1"/>
    <property type="molecule type" value="Transcribed_RNA"/>
</dbReference>
<sequence>MKRKHRFAMLASIVHIVNGDWASLVHALVEMDVVRPGTNIRLVTMVVATSVSVVDFVLL</sequence>
<proteinExistence type="predicted"/>
<protein>
    <submittedName>
        <fullName evidence="1">Uncharacterized protein MANES_07G104400</fullName>
    </submittedName>
</protein>
<organism evidence="1">
    <name type="scientific">Rhizophora mucronata</name>
    <name type="common">Asiatic mangrove</name>
    <dbReference type="NCBI Taxonomy" id="61149"/>
    <lineage>
        <taxon>Eukaryota</taxon>
        <taxon>Viridiplantae</taxon>
        <taxon>Streptophyta</taxon>
        <taxon>Embryophyta</taxon>
        <taxon>Tracheophyta</taxon>
        <taxon>Spermatophyta</taxon>
        <taxon>Magnoliopsida</taxon>
        <taxon>eudicotyledons</taxon>
        <taxon>Gunneridae</taxon>
        <taxon>Pentapetalae</taxon>
        <taxon>rosids</taxon>
        <taxon>fabids</taxon>
        <taxon>Malpighiales</taxon>
        <taxon>Rhizophoraceae</taxon>
        <taxon>Rhizophora</taxon>
    </lineage>
</organism>